<evidence type="ECO:0000259" key="11">
    <source>
        <dbReference type="Pfam" id="PF07885"/>
    </source>
</evidence>
<dbReference type="GO" id="GO:0022841">
    <property type="term" value="F:potassium ion leak channel activity"/>
    <property type="evidence" value="ECO:0007669"/>
    <property type="project" value="TreeGrafter"/>
</dbReference>
<dbReference type="GO" id="GO:0005886">
    <property type="term" value="C:plasma membrane"/>
    <property type="evidence" value="ECO:0007669"/>
    <property type="project" value="TreeGrafter"/>
</dbReference>
<comment type="subcellular location">
    <subcellularLocation>
        <location evidence="1">Membrane</location>
        <topology evidence="1">Multi-pass membrane protein</topology>
    </subcellularLocation>
</comment>
<feature type="region of interest" description="Disordered" evidence="9">
    <location>
        <begin position="439"/>
        <end position="459"/>
    </location>
</feature>
<sequence length="907" mass="102434">MTSSLILLTRLHSFWKMKAGMETTHLKTLSGRTPAPFCMPSQLLQQSYLFHDPDRYKNYFGYGHATPKTEVGKFLTILYALFGIPLVFLYLSNIGDYLADVFRAIYSRTCRTTCEQFCSLSILTSIFRSITRRGKNTPDINEAEEQLPRLNAATKHAHYKRRKRVLLRKICRVDPFVDGDLLENGNDMRLESDSQKKDTKENQSAQWLTKLVAVYRRVKQLIFPKSKKMEEMVKRTKTNMTEMLAPVTRWISQMSNGLLFNADNLEPSGPLNNNKPTVLQNICPLNPNTLPVLLQTSHGNSSIDQFTPQLYRPGTTTRALVEDPLVQSGLLLNSLSPMRIGLGRSTTFDSTSHSPADLGAPSGAMTLPPICLQSAQTNVAQPRYFTFDGQHRKFYLSARYLRSTQRQRRHKRRVAQRLREQARAEMNQLQNAISYGYAKSAKQHNTTEEKTTAPTYESASDRAPEIVSITSEVTKDNGIPLLCWKDIDLDLEVRSIDDDTELARLTRKASVEKNGRTSLIQESRILEPKILQSNSLQHVGKSVKTELQRKLAPEHSEKPPEILTSGHENERKKRYTMSTLKRMWPASRNNKISVIQEPLILENMVTSMTEMNFPGEKTPTALQLLRPVPAGRPRFESNLSLDRAKAQATCHSNQPVPSYPTTDAVLNQSATHQTLSPTQRSTLPLFIQNTIPSPLIKGSASFQDRHIQSLLLSTVISNPAALESVDSQLEERTLIPNKSRLSLASSRGDSNSDVHVQLSYYSQQESVKTEEDLSFFSFRDTCSTREDISKVTVPISLSLLIMTTYILIGAMVFSKWENEGYLKWSYFCFITLSTIGFGDIVPGTKIDSQNTKEKMVIISLYVAIGLSVFAMCFKLMQEEVVDKVKWFATKVGILKSTVAKDKTEKSL</sequence>
<keyword evidence="4 10" id="KW-1133">Transmembrane helix</keyword>
<dbReference type="GO" id="GO:0015271">
    <property type="term" value="F:outward rectifier potassium channel activity"/>
    <property type="evidence" value="ECO:0007669"/>
    <property type="project" value="TreeGrafter"/>
</dbReference>
<evidence type="ECO:0000313" key="13">
    <source>
        <dbReference type="Proteomes" id="UP000230066"/>
    </source>
</evidence>
<dbReference type="EMBL" id="JXXN02000835">
    <property type="protein sequence ID" value="THD26180.1"/>
    <property type="molecule type" value="Genomic_DNA"/>
</dbReference>
<evidence type="ECO:0000256" key="6">
    <source>
        <dbReference type="ARBA" id="ARBA00023136"/>
    </source>
</evidence>
<dbReference type="Gene3D" id="1.10.287.70">
    <property type="match status" value="2"/>
</dbReference>
<accession>A0A4E0S2M8</accession>
<dbReference type="GO" id="GO:0030322">
    <property type="term" value="P:stabilization of membrane potential"/>
    <property type="evidence" value="ECO:0007669"/>
    <property type="project" value="TreeGrafter"/>
</dbReference>
<evidence type="ECO:0000256" key="9">
    <source>
        <dbReference type="SAM" id="MobiDB-lite"/>
    </source>
</evidence>
<feature type="transmembrane region" description="Helical" evidence="10">
    <location>
        <begin position="824"/>
        <end position="843"/>
    </location>
</feature>
<feature type="transmembrane region" description="Helical" evidence="10">
    <location>
        <begin position="74"/>
        <end position="91"/>
    </location>
</feature>
<keyword evidence="5" id="KW-0406">Ion transport</keyword>
<proteinExistence type="predicted"/>
<keyword evidence="3 10" id="KW-0812">Transmembrane</keyword>
<feature type="coiled-coil region" evidence="8">
    <location>
        <begin position="401"/>
        <end position="432"/>
    </location>
</feature>
<keyword evidence="6 10" id="KW-0472">Membrane</keyword>
<evidence type="ECO:0000313" key="12">
    <source>
        <dbReference type="EMBL" id="THD26180.1"/>
    </source>
</evidence>
<protein>
    <submittedName>
        <fullName evidence="12">Potassium channel subfamily K member 1</fullName>
    </submittedName>
</protein>
<keyword evidence="2" id="KW-0813">Transport</keyword>
<feature type="region of interest" description="Disordered" evidence="9">
    <location>
        <begin position="551"/>
        <end position="572"/>
    </location>
</feature>
<keyword evidence="8" id="KW-0175">Coiled coil</keyword>
<feature type="transmembrane region" description="Helical" evidence="10">
    <location>
        <begin position="791"/>
        <end position="812"/>
    </location>
</feature>
<dbReference type="InterPro" id="IPR003280">
    <property type="entry name" value="2pore_dom_K_chnl"/>
</dbReference>
<evidence type="ECO:0000256" key="5">
    <source>
        <dbReference type="ARBA" id="ARBA00023065"/>
    </source>
</evidence>
<keyword evidence="7 12" id="KW-0407">Ion channel</keyword>
<evidence type="ECO:0000256" key="1">
    <source>
        <dbReference type="ARBA" id="ARBA00004141"/>
    </source>
</evidence>
<feature type="domain" description="Potassium channel" evidence="11">
    <location>
        <begin position="801"/>
        <end position="879"/>
    </location>
</feature>
<keyword evidence="13" id="KW-1185">Reference proteome</keyword>
<dbReference type="AlphaFoldDB" id="A0A4E0S2M8"/>
<dbReference type="InterPro" id="IPR013099">
    <property type="entry name" value="K_chnl_dom"/>
</dbReference>
<feature type="compositionally biased region" description="Basic and acidic residues" evidence="9">
    <location>
        <begin position="551"/>
        <end position="560"/>
    </location>
</feature>
<evidence type="ECO:0000256" key="10">
    <source>
        <dbReference type="SAM" id="Phobius"/>
    </source>
</evidence>
<gene>
    <name evidence="12" type="ORF">D915_002995</name>
</gene>
<evidence type="ECO:0000256" key="8">
    <source>
        <dbReference type="SAM" id="Coils"/>
    </source>
</evidence>
<dbReference type="SUPFAM" id="SSF81324">
    <property type="entry name" value="Voltage-gated potassium channels"/>
    <property type="match status" value="2"/>
</dbReference>
<feature type="transmembrane region" description="Helical" evidence="10">
    <location>
        <begin position="855"/>
        <end position="876"/>
    </location>
</feature>
<comment type="caution">
    <text evidence="12">The sequence shown here is derived from an EMBL/GenBank/DDBJ whole genome shotgun (WGS) entry which is preliminary data.</text>
</comment>
<dbReference type="Proteomes" id="UP000230066">
    <property type="component" value="Unassembled WGS sequence"/>
</dbReference>
<evidence type="ECO:0000256" key="4">
    <source>
        <dbReference type="ARBA" id="ARBA00022989"/>
    </source>
</evidence>
<feature type="domain" description="Potassium channel" evidence="11">
    <location>
        <begin position="61"/>
        <end position="98"/>
    </location>
</feature>
<evidence type="ECO:0000256" key="2">
    <source>
        <dbReference type="ARBA" id="ARBA00022448"/>
    </source>
</evidence>
<dbReference type="PANTHER" id="PTHR11003">
    <property type="entry name" value="POTASSIUM CHANNEL, SUBFAMILY K"/>
    <property type="match status" value="1"/>
</dbReference>
<dbReference type="PANTHER" id="PTHR11003:SF334">
    <property type="entry name" value="FI03418P"/>
    <property type="match status" value="1"/>
</dbReference>
<dbReference type="Pfam" id="PF07885">
    <property type="entry name" value="Ion_trans_2"/>
    <property type="match status" value="2"/>
</dbReference>
<evidence type="ECO:0000256" key="3">
    <source>
        <dbReference type="ARBA" id="ARBA00022692"/>
    </source>
</evidence>
<reference evidence="12" key="1">
    <citation type="submission" date="2019-03" db="EMBL/GenBank/DDBJ databases">
        <title>Improved annotation for the trematode Fasciola hepatica.</title>
        <authorList>
            <person name="Choi Y.-J."/>
            <person name="Martin J."/>
            <person name="Mitreva M."/>
        </authorList>
    </citation>
    <scope>NUCLEOTIDE SEQUENCE [LARGE SCALE GENOMIC DNA]</scope>
</reference>
<organism evidence="12 13">
    <name type="scientific">Fasciola hepatica</name>
    <name type="common">Liver fluke</name>
    <dbReference type="NCBI Taxonomy" id="6192"/>
    <lineage>
        <taxon>Eukaryota</taxon>
        <taxon>Metazoa</taxon>
        <taxon>Spiralia</taxon>
        <taxon>Lophotrochozoa</taxon>
        <taxon>Platyhelminthes</taxon>
        <taxon>Trematoda</taxon>
        <taxon>Digenea</taxon>
        <taxon>Plagiorchiida</taxon>
        <taxon>Echinostomata</taxon>
        <taxon>Echinostomatoidea</taxon>
        <taxon>Fasciolidae</taxon>
        <taxon>Fasciola</taxon>
    </lineage>
</organism>
<name>A0A4E0S2M8_FASHE</name>
<evidence type="ECO:0000256" key="7">
    <source>
        <dbReference type="ARBA" id="ARBA00023303"/>
    </source>
</evidence>